<sequence>MTSSRKQNERKAPMVARSSLEVPRGAQQYLLKHSGRVDMIPCLAYVPVWGEEVSIALEDINCIYWADLVCLSLEYPRKLTNKDNQFAWVANIIA</sequence>
<accession>A0ABS8S8D1</accession>
<proteinExistence type="predicted"/>
<evidence type="ECO:0000313" key="1">
    <source>
        <dbReference type="EMBL" id="MCD7455072.1"/>
    </source>
</evidence>
<evidence type="ECO:0008006" key="3">
    <source>
        <dbReference type="Google" id="ProtNLM"/>
    </source>
</evidence>
<reference evidence="1 2" key="1">
    <citation type="journal article" date="2021" name="BMC Genomics">
        <title>Datura genome reveals duplications of psychoactive alkaloid biosynthetic genes and high mutation rate following tissue culture.</title>
        <authorList>
            <person name="Rajewski A."/>
            <person name="Carter-House D."/>
            <person name="Stajich J."/>
            <person name="Litt A."/>
        </authorList>
    </citation>
    <scope>NUCLEOTIDE SEQUENCE [LARGE SCALE GENOMIC DNA]</scope>
    <source>
        <strain evidence="1">AR-01</strain>
    </source>
</reference>
<gene>
    <name evidence="1" type="ORF">HAX54_026949</name>
</gene>
<name>A0ABS8S8D1_DATST</name>
<organism evidence="1 2">
    <name type="scientific">Datura stramonium</name>
    <name type="common">Jimsonweed</name>
    <name type="synonym">Common thornapple</name>
    <dbReference type="NCBI Taxonomy" id="4076"/>
    <lineage>
        <taxon>Eukaryota</taxon>
        <taxon>Viridiplantae</taxon>
        <taxon>Streptophyta</taxon>
        <taxon>Embryophyta</taxon>
        <taxon>Tracheophyta</taxon>
        <taxon>Spermatophyta</taxon>
        <taxon>Magnoliopsida</taxon>
        <taxon>eudicotyledons</taxon>
        <taxon>Gunneridae</taxon>
        <taxon>Pentapetalae</taxon>
        <taxon>asterids</taxon>
        <taxon>lamiids</taxon>
        <taxon>Solanales</taxon>
        <taxon>Solanaceae</taxon>
        <taxon>Solanoideae</taxon>
        <taxon>Datureae</taxon>
        <taxon>Datura</taxon>
    </lineage>
</organism>
<comment type="caution">
    <text evidence="1">The sequence shown here is derived from an EMBL/GenBank/DDBJ whole genome shotgun (WGS) entry which is preliminary data.</text>
</comment>
<dbReference type="Proteomes" id="UP000823775">
    <property type="component" value="Unassembled WGS sequence"/>
</dbReference>
<keyword evidence="2" id="KW-1185">Reference proteome</keyword>
<dbReference type="EMBL" id="JACEIK010000327">
    <property type="protein sequence ID" value="MCD7455072.1"/>
    <property type="molecule type" value="Genomic_DNA"/>
</dbReference>
<protein>
    <recommendedName>
        <fullName evidence="3">Heterokaryon incompatibility domain-containing protein</fullName>
    </recommendedName>
</protein>
<evidence type="ECO:0000313" key="2">
    <source>
        <dbReference type="Proteomes" id="UP000823775"/>
    </source>
</evidence>